<evidence type="ECO:0000256" key="2">
    <source>
        <dbReference type="ARBA" id="ARBA00008796"/>
    </source>
</evidence>
<name>A0A6H0XWD9_9PEZI</name>
<dbReference type="GO" id="GO:0075523">
    <property type="term" value="P:viral translational frameshifting"/>
    <property type="evidence" value="ECO:0007669"/>
    <property type="project" value="UniProtKB-KW"/>
</dbReference>
<dbReference type="Proteomes" id="UP000503462">
    <property type="component" value="Chromosome 3"/>
</dbReference>
<dbReference type="InterPro" id="IPR016181">
    <property type="entry name" value="Acyl_CoA_acyltransferase"/>
</dbReference>
<evidence type="ECO:0000313" key="7">
    <source>
        <dbReference type="Proteomes" id="UP000503462"/>
    </source>
</evidence>
<comment type="similarity">
    <text evidence="2">Belongs to the ODC antizyme family.</text>
</comment>
<dbReference type="InterPro" id="IPR038581">
    <property type="entry name" value="ODC_AZ_sf"/>
</dbReference>
<accession>A0A6H0XWD9</accession>
<proteinExistence type="inferred from homology"/>
<gene>
    <name evidence="6" type="ORF">AMS68_004277</name>
</gene>
<feature type="compositionally biased region" description="Polar residues" evidence="5">
    <location>
        <begin position="68"/>
        <end position="88"/>
    </location>
</feature>
<dbReference type="EMBL" id="CP051141">
    <property type="protein sequence ID" value="QIW98759.1"/>
    <property type="molecule type" value="Genomic_DNA"/>
</dbReference>
<evidence type="ECO:0000256" key="1">
    <source>
        <dbReference type="ARBA" id="ARBA00002307"/>
    </source>
</evidence>
<comment type="subunit">
    <text evidence="3">Interacts with ODC and thereby sterically blocks ODC homodimerization.</text>
</comment>
<feature type="region of interest" description="Disordered" evidence="5">
    <location>
        <begin position="66"/>
        <end position="88"/>
    </location>
</feature>
<organism evidence="6 7">
    <name type="scientific">Peltaster fructicola</name>
    <dbReference type="NCBI Taxonomy" id="286661"/>
    <lineage>
        <taxon>Eukaryota</taxon>
        <taxon>Fungi</taxon>
        <taxon>Dikarya</taxon>
        <taxon>Ascomycota</taxon>
        <taxon>Pezizomycotina</taxon>
        <taxon>Dothideomycetes</taxon>
        <taxon>Dothideomycetes incertae sedis</taxon>
        <taxon>Peltaster</taxon>
    </lineage>
</organism>
<dbReference type="SUPFAM" id="SSF55729">
    <property type="entry name" value="Acyl-CoA N-acyltransferases (Nat)"/>
    <property type="match status" value="1"/>
</dbReference>
<reference evidence="6 7" key="1">
    <citation type="journal article" date="2016" name="Sci. Rep.">
        <title>Peltaster fructicola genome reveals evolution from an invasive phytopathogen to an ectophytic parasite.</title>
        <authorList>
            <person name="Xu C."/>
            <person name="Chen H."/>
            <person name="Gleason M.L."/>
            <person name="Xu J.R."/>
            <person name="Liu H."/>
            <person name="Zhang R."/>
            <person name="Sun G."/>
        </authorList>
    </citation>
    <scope>NUCLEOTIDE SEQUENCE [LARGE SCALE GENOMIC DNA]</scope>
    <source>
        <strain evidence="6 7">LNHT1506</strain>
    </source>
</reference>
<keyword evidence="4" id="KW-0688">Ribosomal frameshifting</keyword>
<dbReference type="Gene3D" id="3.40.630.60">
    <property type="match status" value="1"/>
</dbReference>
<evidence type="ECO:0000256" key="3">
    <source>
        <dbReference type="ARBA" id="ARBA00011486"/>
    </source>
</evidence>
<dbReference type="OrthoDB" id="5959761at2759"/>
<evidence type="ECO:0000256" key="4">
    <source>
        <dbReference type="ARBA" id="ARBA00022758"/>
    </source>
</evidence>
<dbReference type="AlphaFoldDB" id="A0A6H0XWD9"/>
<protein>
    <submittedName>
        <fullName evidence="6">Uncharacterized protein</fullName>
    </submittedName>
</protein>
<sequence length="185" mass="19643">MALTGFHYSTCGAGGLGCGDAAHNITEECERLLCETLKAVFLVEKDTALENSLVMDVPKRNGRIGGHTRNTGYNSVGQTGLPTPSASPGTLESYTGSIGMVKTYLEMYDYTGGVTLRGLVAEKDGERALFAFFSKTVIGEDLKPGLTALLELASTASFDCSQLIVCVDRTADAQDSTDLVKDLGW</sequence>
<evidence type="ECO:0000313" key="6">
    <source>
        <dbReference type="EMBL" id="QIW98759.1"/>
    </source>
</evidence>
<keyword evidence="7" id="KW-1185">Reference proteome</keyword>
<dbReference type="GO" id="GO:0008073">
    <property type="term" value="F:ornithine decarboxylase inhibitor activity"/>
    <property type="evidence" value="ECO:0007669"/>
    <property type="project" value="InterPro"/>
</dbReference>
<comment type="function">
    <text evidence="1">Ornithine decarboxylase (ODC) antizyme protein that negatively regulates ODC activity and intracellular polyamine biosynthesis in response to increased intracellular polyamine levels. Binds to ODC monomers, inhibiting the assembly of the functional ODC homodimer, and targets the monomers for ubiquitin-independent proteolytic destruction by the 26S proteasome.</text>
</comment>
<dbReference type="InterPro" id="IPR002993">
    <property type="entry name" value="ODC_AZ"/>
</dbReference>
<dbReference type="Pfam" id="PF02100">
    <property type="entry name" value="ODC_AZ"/>
    <property type="match status" value="1"/>
</dbReference>
<evidence type="ECO:0000256" key="5">
    <source>
        <dbReference type="SAM" id="MobiDB-lite"/>
    </source>
</evidence>